<keyword evidence="2" id="KW-0067">ATP-binding</keyword>
<dbReference type="Gene3D" id="3.40.50.510">
    <property type="entry name" value="Phosphotransferase system, mannose-type IIA component"/>
    <property type="match status" value="1"/>
</dbReference>
<feature type="domain" description="PRD" evidence="4">
    <location>
        <begin position="708"/>
        <end position="807"/>
    </location>
</feature>
<dbReference type="PROSITE" id="PS50045">
    <property type="entry name" value="SIGMA54_INTERACT_4"/>
    <property type="match status" value="1"/>
</dbReference>
<dbReference type="EMBL" id="JQIF01000057">
    <property type="protein sequence ID" value="KGJ52694.1"/>
    <property type="molecule type" value="Genomic_DNA"/>
</dbReference>
<dbReference type="PROSITE" id="PS51372">
    <property type="entry name" value="PRD_2"/>
    <property type="match status" value="2"/>
</dbReference>
<dbReference type="AlphaFoldDB" id="A0A099I3Y2"/>
<evidence type="ECO:0000259" key="3">
    <source>
        <dbReference type="PROSITE" id="PS50045"/>
    </source>
</evidence>
<sequence length="807" mass="92747">MDKKKEEVYQHLIRHTAKQLQQRGSLGRDALNISLDLQMDRSNVSRLLNQLHHEGRLIKTQGRPTLFFARTPLENEHPDVHIPSVIPKGKSIQSYLKEEQELKNEQTQADVFRQYLANRNTSSMFEPIQRAKSALLYPPQGLNILLYGDPCVGKLNFAKTMFEFCLQRKIFTHGSRIVVFDCLNYADQEPEEILSKLYGYYDGSHLKKGLLEASRNGMLILNHMDRLSFSALTSLYNSMISQSYTPLHLPSKEYPIRSLIVGISNTENMILNPDIRRCFPMQIHIPCLREKSIQEMLVLTMQYFQQEAAHINKTIRISKGALSCFVMSDYSGNLPHLHAEIKQACAHAFRSYLEQEALFVSIDYDDISTQVLTDIYDVNERMSELDNILNLFAGEYLFFSSLKQNQELELLYDLNDGTSKKDSYLDSIDDKLINLCIQDINAAIGIHLNTIRSVMLKQVYDLLYPILQNNPICKNENLLYGLLLHVSNSISRIRSGNQELGFRRAEYRIAKQEDYDCAQSIVSHIHTHQELQLPAEETDYIATYLYLSSQWIDSNYIQLLIISVDNDTAKEYADYLNSLSFKTEIHYLRLHSQTSHEKNCRLIADTMHSINRGKGVVIATDSSTVTASEAMLKKLSDAAFTIVSDISVKTLMAIVEKMESLGSTLSSIQYFRQENTRDAASVSETETHAQELLNDITNKVLSESLVFLNPHKVCQSLFNVLINILHDLNISYTDDLLIKFIFHSGFMIERCIRKEPLSYPKARGIINQYDQMYYIMEKNFEIISEIFNVTIPSSEMAMIMEIFLPYM</sequence>
<accession>A0A099I3Y2</accession>
<dbReference type="GO" id="GO:0016020">
    <property type="term" value="C:membrane"/>
    <property type="evidence" value="ECO:0007669"/>
    <property type="project" value="InterPro"/>
</dbReference>
<evidence type="ECO:0000256" key="2">
    <source>
        <dbReference type="ARBA" id="ARBA00022840"/>
    </source>
</evidence>
<dbReference type="GO" id="GO:0009401">
    <property type="term" value="P:phosphoenolpyruvate-dependent sugar phosphotransferase system"/>
    <property type="evidence" value="ECO:0007669"/>
    <property type="project" value="InterPro"/>
</dbReference>
<keyword evidence="5" id="KW-0813">Transport</keyword>
<comment type="caution">
    <text evidence="5">The sequence shown here is derived from an EMBL/GenBank/DDBJ whole genome shotgun (WGS) entry which is preliminary data.</text>
</comment>
<proteinExistence type="predicted"/>
<dbReference type="Pfam" id="PF00158">
    <property type="entry name" value="Sigma54_activat"/>
    <property type="match status" value="1"/>
</dbReference>
<evidence type="ECO:0000256" key="1">
    <source>
        <dbReference type="ARBA" id="ARBA00022741"/>
    </source>
</evidence>
<dbReference type="RefSeq" id="WP_044905907.1">
    <property type="nucleotide sequence ID" value="NZ_JQIF01000057.1"/>
</dbReference>
<dbReference type="Pfam" id="PF00874">
    <property type="entry name" value="PRD"/>
    <property type="match status" value="2"/>
</dbReference>
<dbReference type="InterPro" id="IPR011608">
    <property type="entry name" value="PRD"/>
</dbReference>
<dbReference type="GO" id="GO:0005524">
    <property type="term" value="F:ATP binding"/>
    <property type="evidence" value="ECO:0007669"/>
    <property type="project" value="UniProtKB-KW"/>
</dbReference>
<dbReference type="PANTHER" id="PTHR32071">
    <property type="entry name" value="TRANSCRIPTIONAL REGULATORY PROTEIN"/>
    <property type="match status" value="1"/>
</dbReference>
<keyword evidence="1" id="KW-0547">Nucleotide-binding</keyword>
<protein>
    <submittedName>
        <fullName evidence="5">Sugar transporter</fullName>
    </submittedName>
</protein>
<gene>
    <name evidence="5" type="ORF">CIAN88_13560</name>
</gene>
<feature type="domain" description="PRD" evidence="4">
    <location>
        <begin position="450"/>
        <end position="555"/>
    </location>
</feature>
<dbReference type="InterPro" id="IPR002078">
    <property type="entry name" value="Sigma_54_int"/>
</dbReference>
<dbReference type="GO" id="GO:0006355">
    <property type="term" value="P:regulation of DNA-templated transcription"/>
    <property type="evidence" value="ECO:0007669"/>
    <property type="project" value="InterPro"/>
</dbReference>
<dbReference type="SUPFAM" id="SSF63520">
    <property type="entry name" value="PTS-regulatory domain, PRD"/>
    <property type="match status" value="2"/>
</dbReference>
<organism evidence="5 6">
    <name type="scientific">Clostridium innocuum</name>
    <dbReference type="NCBI Taxonomy" id="1522"/>
    <lineage>
        <taxon>Bacteria</taxon>
        <taxon>Bacillati</taxon>
        <taxon>Bacillota</taxon>
        <taxon>Clostridia</taxon>
        <taxon>Eubacteriales</taxon>
        <taxon>Clostridiaceae</taxon>
        <taxon>Clostridium</taxon>
    </lineage>
</organism>
<dbReference type="Proteomes" id="UP000030008">
    <property type="component" value="Unassembled WGS sequence"/>
</dbReference>
<evidence type="ECO:0000259" key="4">
    <source>
        <dbReference type="PROSITE" id="PS51372"/>
    </source>
</evidence>
<dbReference type="Gene3D" id="3.40.50.300">
    <property type="entry name" value="P-loop containing nucleotide triphosphate hydrolases"/>
    <property type="match status" value="1"/>
</dbReference>
<keyword evidence="5" id="KW-0762">Sugar transport</keyword>
<feature type="domain" description="Sigma-54 factor interaction" evidence="3">
    <location>
        <begin position="117"/>
        <end position="346"/>
    </location>
</feature>
<dbReference type="InterPro" id="IPR036662">
    <property type="entry name" value="PTS_EIIA_man-typ_sf"/>
</dbReference>
<dbReference type="InterPro" id="IPR036634">
    <property type="entry name" value="PRD_sf"/>
</dbReference>
<dbReference type="InterPro" id="IPR027417">
    <property type="entry name" value="P-loop_NTPase"/>
</dbReference>
<name>A0A099I3Y2_CLOIN</name>
<dbReference type="SUPFAM" id="SSF52540">
    <property type="entry name" value="P-loop containing nucleoside triphosphate hydrolases"/>
    <property type="match status" value="1"/>
</dbReference>
<evidence type="ECO:0000313" key="6">
    <source>
        <dbReference type="Proteomes" id="UP000030008"/>
    </source>
</evidence>
<dbReference type="PANTHER" id="PTHR32071:SF38">
    <property type="entry name" value="PSP OPERON TRANSCRIPTIONAL ACTIVATOR"/>
    <property type="match status" value="1"/>
</dbReference>
<evidence type="ECO:0000313" key="5">
    <source>
        <dbReference type="EMBL" id="KGJ52694.1"/>
    </source>
</evidence>
<reference evidence="5 6" key="1">
    <citation type="submission" date="2014-08" db="EMBL/GenBank/DDBJ databases">
        <title>Clostridium innocuum, an unnegligible vancomycin-resistant pathogen causing extra-intestinal infections.</title>
        <authorList>
            <person name="Feng Y."/>
            <person name="Chiu C.-H."/>
        </authorList>
    </citation>
    <scope>NUCLEOTIDE SEQUENCE [LARGE SCALE GENOMIC DNA]</scope>
    <source>
        <strain evidence="5 6">AN88</strain>
    </source>
</reference>
<dbReference type="Gene3D" id="1.10.1790.10">
    <property type="entry name" value="PRD domain"/>
    <property type="match status" value="2"/>
</dbReference>